<dbReference type="GeneID" id="30985219"/>
<dbReference type="GO" id="GO:0005886">
    <property type="term" value="C:plasma membrane"/>
    <property type="evidence" value="ECO:0007669"/>
    <property type="project" value="TreeGrafter"/>
</dbReference>
<comment type="similarity">
    <text evidence="2">Belongs to the SLC29A/ENT transporter (TC 2.A.57) family.</text>
</comment>
<evidence type="ECO:0000313" key="9">
    <source>
        <dbReference type="Proteomes" id="UP000094285"/>
    </source>
</evidence>
<evidence type="ECO:0000313" key="8">
    <source>
        <dbReference type="EMBL" id="ODV77734.1"/>
    </source>
</evidence>
<dbReference type="InterPro" id="IPR002259">
    <property type="entry name" value="Eqnu_transpt"/>
</dbReference>
<feature type="transmembrane region" description="Helical" evidence="7">
    <location>
        <begin position="309"/>
        <end position="331"/>
    </location>
</feature>
<keyword evidence="5 7" id="KW-1133">Transmembrane helix</keyword>
<dbReference type="PRINTS" id="PR01130">
    <property type="entry name" value="DERENTRNSPRT"/>
</dbReference>
<feature type="transmembrane region" description="Helical" evidence="7">
    <location>
        <begin position="411"/>
        <end position="437"/>
    </location>
</feature>
<evidence type="ECO:0000256" key="2">
    <source>
        <dbReference type="ARBA" id="ARBA00007965"/>
    </source>
</evidence>
<accession>A0A1E4SDY9</accession>
<feature type="transmembrane region" description="Helical" evidence="7">
    <location>
        <begin position="203"/>
        <end position="223"/>
    </location>
</feature>
<keyword evidence="9" id="KW-1185">Reference proteome</keyword>
<keyword evidence="4 7" id="KW-0812">Transmembrane</keyword>
<dbReference type="SUPFAM" id="SSF103473">
    <property type="entry name" value="MFS general substrate transporter"/>
    <property type="match status" value="1"/>
</dbReference>
<dbReference type="AlphaFoldDB" id="A0A1E4SDY9"/>
<protein>
    <recommendedName>
        <fullName evidence="10">Nucleoside transporter</fullName>
    </recommendedName>
</protein>
<dbReference type="OrthoDB" id="46396at2759"/>
<feature type="transmembrane region" description="Helical" evidence="7">
    <location>
        <begin position="59"/>
        <end position="80"/>
    </location>
</feature>
<feature type="transmembrane region" description="Helical" evidence="7">
    <location>
        <begin position="122"/>
        <end position="143"/>
    </location>
</feature>
<evidence type="ECO:0000256" key="3">
    <source>
        <dbReference type="ARBA" id="ARBA00022448"/>
    </source>
</evidence>
<evidence type="ECO:0008006" key="10">
    <source>
        <dbReference type="Google" id="ProtNLM"/>
    </source>
</evidence>
<dbReference type="Proteomes" id="UP000094285">
    <property type="component" value="Unassembled WGS sequence"/>
</dbReference>
<dbReference type="Pfam" id="PF01733">
    <property type="entry name" value="Nucleoside_tran"/>
    <property type="match status" value="1"/>
</dbReference>
<feature type="transmembrane region" description="Helical" evidence="7">
    <location>
        <begin position="271"/>
        <end position="289"/>
    </location>
</feature>
<evidence type="ECO:0000256" key="1">
    <source>
        <dbReference type="ARBA" id="ARBA00004141"/>
    </source>
</evidence>
<dbReference type="EMBL" id="KV453914">
    <property type="protein sequence ID" value="ODV77734.1"/>
    <property type="molecule type" value="Genomic_DNA"/>
</dbReference>
<organism evidence="8 9">
    <name type="scientific">Suhomyces tanzawaensis NRRL Y-17324</name>
    <dbReference type="NCBI Taxonomy" id="984487"/>
    <lineage>
        <taxon>Eukaryota</taxon>
        <taxon>Fungi</taxon>
        <taxon>Dikarya</taxon>
        <taxon>Ascomycota</taxon>
        <taxon>Saccharomycotina</taxon>
        <taxon>Pichiomycetes</taxon>
        <taxon>Debaryomycetaceae</taxon>
        <taxon>Suhomyces</taxon>
    </lineage>
</organism>
<evidence type="ECO:0000256" key="7">
    <source>
        <dbReference type="SAM" id="Phobius"/>
    </source>
</evidence>
<dbReference type="Gene3D" id="1.20.1250.20">
    <property type="entry name" value="MFS general substrate transporter like domains"/>
    <property type="match status" value="1"/>
</dbReference>
<sequence length="438" mass="48567">MREEYDPIVLKTGSVRLSQLKYFTFSLVGIALLWPFNCFLSASAYYGERFAHSPSLVKVYSSTMMSVSTVSSTLYNYYLSQAQAGVNYQHRLNLGLGITIVVFVIMAISCISDWFIRMPDVLFFGILMVLVFLSALATCLAQNGTMAIVNVLGSIYANAVMVGQAVAGVLPSLALIILILIVGEGPKSITELADYVEKDLGVFVYYITASVIAVGSIASIYWVNSYGLNGYQLVNENEDHDFDTGISGPEEPEGVTKKHVPFATLWSKLKLIVLTIFLTFSITLIFPVFASKVESTHESKNRFLQKNIYIPFIYLIWNLGDLLGRVLCGYPRLRMLIKNPRTLLTYSIGRLVFIPLFLTCNIHPGVSKPVINSDLWYILLQLLFGISNGQLCTSCFMIVGDYCEEDEKEAAGGFTTVFLSVGLAVGSLLSYFLVMYID</sequence>
<dbReference type="PIRSF" id="PIRSF016379">
    <property type="entry name" value="ENT"/>
    <property type="match status" value="1"/>
</dbReference>
<dbReference type="GO" id="GO:0000329">
    <property type="term" value="C:fungal-type vacuole membrane"/>
    <property type="evidence" value="ECO:0007669"/>
    <property type="project" value="EnsemblFungi"/>
</dbReference>
<gene>
    <name evidence="8" type="ORF">CANTADRAFT_7232</name>
</gene>
<dbReference type="GO" id="GO:0015205">
    <property type="term" value="F:nucleobase transmembrane transporter activity"/>
    <property type="evidence" value="ECO:0007669"/>
    <property type="project" value="EnsemblFungi"/>
</dbReference>
<evidence type="ECO:0000256" key="4">
    <source>
        <dbReference type="ARBA" id="ARBA00022692"/>
    </source>
</evidence>
<feature type="transmembrane region" description="Helical" evidence="7">
    <location>
        <begin position="155"/>
        <end position="183"/>
    </location>
</feature>
<keyword evidence="6 7" id="KW-0472">Membrane</keyword>
<dbReference type="PANTHER" id="PTHR10332">
    <property type="entry name" value="EQUILIBRATIVE NUCLEOSIDE TRANSPORTER"/>
    <property type="match status" value="1"/>
</dbReference>
<keyword evidence="3" id="KW-0813">Transport</keyword>
<dbReference type="GO" id="GO:0034257">
    <property type="term" value="F:nicotinamide riboside transmembrane transporter activity"/>
    <property type="evidence" value="ECO:0007669"/>
    <property type="project" value="EnsemblFungi"/>
</dbReference>
<dbReference type="PANTHER" id="PTHR10332:SF88">
    <property type="entry name" value="EQUILIBRATIVE NUCLEOSIDE TRANSPORTER 1, ISOFORM A"/>
    <property type="match status" value="1"/>
</dbReference>
<proteinExistence type="inferred from homology"/>
<evidence type="ECO:0000256" key="5">
    <source>
        <dbReference type="ARBA" id="ARBA00022989"/>
    </source>
</evidence>
<feature type="transmembrane region" description="Helical" evidence="7">
    <location>
        <begin position="20"/>
        <end position="47"/>
    </location>
</feature>
<reference evidence="9" key="1">
    <citation type="submission" date="2016-05" db="EMBL/GenBank/DDBJ databases">
        <title>Comparative genomics of biotechnologically important yeasts.</title>
        <authorList>
            <consortium name="DOE Joint Genome Institute"/>
            <person name="Riley R."/>
            <person name="Haridas S."/>
            <person name="Wolfe K.H."/>
            <person name="Lopes M.R."/>
            <person name="Hittinger C.T."/>
            <person name="Goker M."/>
            <person name="Salamov A."/>
            <person name="Wisecaver J."/>
            <person name="Long T.M."/>
            <person name="Aerts A.L."/>
            <person name="Barry K."/>
            <person name="Choi C."/>
            <person name="Clum A."/>
            <person name="Coughlan A.Y."/>
            <person name="Deshpande S."/>
            <person name="Douglass A.P."/>
            <person name="Hanson S.J."/>
            <person name="Klenk H.-P."/>
            <person name="Labutti K."/>
            <person name="Lapidus A."/>
            <person name="Lindquist E."/>
            <person name="Lipzen A."/>
            <person name="Meier-Kolthoff J.P."/>
            <person name="Ohm R.A."/>
            <person name="Otillar R.P."/>
            <person name="Pangilinan J."/>
            <person name="Peng Y."/>
            <person name="Rokas A."/>
            <person name="Rosa C.A."/>
            <person name="Scheuner C."/>
            <person name="Sibirny A.A."/>
            <person name="Slot J.C."/>
            <person name="Stielow J.B."/>
            <person name="Sun H."/>
            <person name="Kurtzman C.P."/>
            <person name="Blackwell M."/>
            <person name="Grigoriev I.V."/>
            <person name="Jeffries T.W."/>
        </authorList>
    </citation>
    <scope>NUCLEOTIDE SEQUENCE [LARGE SCALE GENOMIC DNA]</scope>
    <source>
        <strain evidence="9">NRRL Y-17324</strain>
    </source>
</reference>
<comment type="subcellular location">
    <subcellularLocation>
        <location evidence="1">Membrane</location>
        <topology evidence="1">Multi-pass membrane protein</topology>
    </subcellularLocation>
</comment>
<name>A0A1E4SDY9_9ASCO</name>
<dbReference type="RefSeq" id="XP_020062856.1">
    <property type="nucleotide sequence ID" value="XM_020211083.1"/>
</dbReference>
<feature type="transmembrane region" description="Helical" evidence="7">
    <location>
        <begin position="343"/>
        <end position="364"/>
    </location>
</feature>
<dbReference type="InterPro" id="IPR036259">
    <property type="entry name" value="MFS_trans_sf"/>
</dbReference>
<feature type="transmembrane region" description="Helical" evidence="7">
    <location>
        <begin position="376"/>
        <end position="399"/>
    </location>
</feature>
<feature type="transmembrane region" description="Helical" evidence="7">
    <location>
        <begin position="92"/>
        <end position="116"/>
    </location>
</feature>
<evidence type="ECO:0000256" key="6">
    <source>
        <dbReference type="ARBA" id="ARBA00023136"/>
    </source>
</evidence>